<keyword evidence="3" id="KW-1185">Reference proteome</keyword>
<accession>A0EGK0</accession>
<dbReference type="EMBL" id="CT868677">
    <property type="protein sequence ID" value="CAK94441.1"/>
    <property type="molecule type" value="Genomic_DNA"/>
</dbReference>
<reference evidence="2 3" key="1">
    <citation type="journal article" date="2006" name="Nature">
        <title>Global trends of whole-genome duplications revealed by the ciliate Paramecium tetraurelia.</title>
        <authorList>
            <consortium name="Genoscope"/>
            <person name="Aury J.-M."/>
            <person name="Jaillon O."/>
            <person name="Duret L."/>
            <person name="Noel B."/>
            <person name="Jubin C."/>
            <person name="Porcel B.M."/>
            <person name="Segurens B."/>
            <person name="Daubin V."/>
            <person name="Anthouard V."/>
            <person name="Aiach N."/>
            <person name="Arnaiz O."/>
            <person name="Billaut A."/>
            <person name="Beisson J."/>
            <person name="Blanc I."/>
            <person name="Bouhouche K."/>
            <person name="Camara F."/>
            <person name="Duharcourt S."/>
            <person name="Guigo R."/>
            <person name="Gogendeau D."/>
            <person name="Katinka M."/>
            <person name="Keller A.-M."/>
            <person name="Kissmehl R."/>
            <person name="Klotz C."/>
            <person name="Koll F."/>
            <person name="Le Moue A."/>
            <person name="Lepere C."/>
            <person name="Malinsky S."/>
            <person name="Nowacki M."/>
            <person name="Nowak J.K."/>
            <person name="Plattner H."/>
            <person name="Poulain J."/>
            <person name="Ruiz F."/>
            <person name="Serrano V."/>
            <person name="Zagulski M."/>
            <person name="Dessen P."/>
            <person name="Betermier M."/>
            <person name="Weissenbach J."/>
            <person name="Scarpelli C."/>
            <person name="Schachter V."/>
            <person name="Sperling L."/>
            <person name="Meyer E."/>
            <person name="Cohen J."/>
            <person name="Wincker P."/>
        </authorList>
    </citation>
    <scope>NUCLEOTIDE SEQUENCE [LARGE SCALE GENOMIC DNA]</scope>
    <source>
        <strain evidence="2 3">Stock d4-2</strain>
    </source>
</reference>
<dbReference type="KEGG" id="ptm:GSPATT00026765001"/>
<dbReference type="Proteomes" id="UP000000600">
    <property type="component" value="Unassembled WGS sequence"/>
</dbReference>
<dbReference type="RefSeq" id="XP_001461814.1">
    <property type="nucleotide sequence ID" value="XM_001461777.1"/>
</dbReference>
<feature type="coiled-coil region" evidence="1">
    <location>
        <begin position="192"/>
        <end position="219"/>
    </location>
</feature>
<gene>
    <name evidence="2" type="ORF">GSPATT00026765001</name>
</gene>
<dbReference type="OrthoDB" id="308072at2759"/>
<name>A0EGK0_PARTE</name>
<dbReference type="OMA" id="HLENMQF"/>
<organism evidence="2 3">
    <name type="scientific">Paramecium tetraurelia</name>
    <dbReference type="NCBI Taxonomy" id="5888"/>
    <lineage>
        <taxon>Eukaryota</taxon>
        <taxon>Sar</taxon>
        <taxon>Alveolata</taxon>
        <taxon>Ciliophora</taxon>
        <taxon>Intramacronucleata</taxon>
        <taxon>Oligohymenophorea</taxon>
        <taxon>Peniculida</taxon>
        <taxon>Parameciidae</taxon>
        <taxon>Paramecium</taxon>
    </lineage>
</organism>
<keyword evidence="1" id="KW-0175">Coiled coil</keyword>
<dbReference type="AlphaFoldDB" id="A0EGK0"/>
<evidence type="ECO:0000313" key="2">
    <source>
        <dbReference type="EMBL" id="CAK94441.1"/>
    </source>
</evidence>
<proteinExistence type="predicted"/>
<evidence type="ECO:0000313" key="3">
    <source>
        <dbReference type="Proteomes" id="UP000000600"/>
    </source>
</evidence>
<protein>
    <recommendedName>
        <fullName evidence="4">Trichohyalin-plectin-homology domain-containing protein</fullName>
    </recommendedName>
</protein>
<sequence length="535" mass="65792">MFFTEPKFNNIPEIRKLIALVQGYELKYRPESPLTQKAMESLGQDRYHFRRKNKFEMRFNFDSQKQSYSESDLQKTYQNYLVELVSDFQNLYAERKRIKVELQRRQREEDELRGYKWPEPVLKKKQFRNQALTYDQKLQQIEEERNKEQKIQDCFAKEAIRLELERRLSIQESHLKEEKSLASRKKIFQELRKKAAVENNKVSQKLKNYRNNMSDQLEEGLRKSKSFQEKLEARDILIQKQRAKQVSEIANRNRKLEEKISHVKDDFENRMVEELFKRQSEMDQSFDFRQMTAEQMEKNKIEKQQIFEQKLNQINQKIKQHQEEKEFELFNRVGQRMEKAEKQQEEHDKQLSRFQFHKRKQLEQRFSRHRKRYQESEERQQEKVAEWMQKVSSIQERIEKFRSKKNEDQKIWKEQRSQSFKDHLENMQFNRKSQEKDSMKYFEKHQYVQSKLKKSKEEQEQLRAYLNISRSKFEKNTLQQFGELSNLMYSSSGYLLKYYNNIFSKLKELEDDDKFAEMSMKFSNVMRITDKKNME</sequence>
<dbReference type="GeneID" id="5047599"/>
<evidence type="ECO:0008006" key="4">
    <source>
        <dbReference type="Google" id="ProtNLM"/>
    </source>
</evidence>
<evidence type="ECO:0000256" key="1">
    <source>
        <dbReference type="SAM" id="Coils"/>
    </source>
</evidence>
<dbReference type="HOGENOM" id="CLU_509496_0_0_1"/>
<dbReference type="InParanoid" id="A0EGK0"/>
<feature type="coiled-coil region" evidence="1">
    <location>
        <begin position="304"/>
        <end position="404"/>
    </location>
</feature>